<dbReference type="EMBL" id="HE796683">
    <property type="protein sequence ID" value="CCH01495.1"/>
    <property type="molecule type" value="Genomic_DNA"/>
</dbReference>
<evidence type="ECO:0000256" key="4">
    <source>
        <dbReference type="ARBA" id="ARBA00022723"/>
    </source>
</evidence>
<organism evidence="9 10">
    <name type="scientific">Fibrella aestuarina BUZ 2</name>
    <dbReference type="NCBI Taxonomy" id="1166018"/>
    <lineage>
        <taxon>Bacteria</taxon>
        <taxon>Pseudomonadati</taxon>
        <taxon>Bacteroidota</taxon>
        <taxon>Cytophagia</taxon>
        <taxon>Cytophagales</taxon>
        <taxon>Spirosomataceae</taxon>
        <taxon>Fibrella</taxon>
    </lineage>
</organism>
<gene>
    <name evidence="9" type="ORF">FAES_3488</name>
</gene>
<evidence type="ECO:0000313" key="9">
    <source>
        <dbReference type="EMBL" id="CCH01495.1"/>
    </source>
</evidence>
<keyword evidence="3" id="KW-0540">Nuclease</keyword>
<dbReference type="HOGENOM" id="CLU_118482_0_0_10"/>
<keyword evidence="4" id="KW-0479">Metal-binding</keyword>
<dbReference type="Proteomes" id="UP000011058">
    <property type="component" value="Chromosome"/>
</dbReference>
<keyword evidence="5" id="KW-0378">Hydrolase</keyword>
<dbReference type="STRING" id="1166018.FAES_3488"/>
<dbReference type="PANTHER" id="PTHR33653">
    <property type="entry name" value="RIBONUCLEASE VAPC2"/>
    <property type="match status" value="1"/>
</dbReference>
<evidence type="ECO:0000256" key="3">
    <source>
        <dbReference type="ARBA" id="ARBA00022722"/>
    </source>
</evidence>
<dbReference type="Gene3D" id="3.40.50.1010">
    <property type="entry name" value="5'-nuclease"/>
    <property type="match status" value="1"/>
</dbReference>
<dbReference type="PANTHER" id="PTHR33653:SF1">
    <property type="entry name" value="RIBONUCLEASE VAPC2"/>
    <property type="match status" value="1"/>
</dbReference>
<dbReference type="CDD" id="cd18738">
    <property type="entry name" value="PIN_VapC4-5_FitB-like"/>
    <property type="match status" value="1"/>
</dbReference>
<dbReference type="KEGG" id="fae:FAES_3488"/>
<accession>I0KBJ2</accession>
<keyword evidence="6" id="KW-0460">Magnesium</keyword>
<evidence type="ECO:0000313" key="10">
    <source>
        <dbReference type="Proteomes" id="UP000011058"/>
    </source>
</evidence>
<feature type="domain" description="PIN" evidence="8">
    <location>
        <begin position="2"/>
        <end position="108"/>
    </location>
</feature>
<proteinExistence type="inferred from homology"/>
<dbReference type="InterPro" id="IPR050556">
    <property type="entry name" value="Type_II_TA_system_RNase"/>
</dbReference>
<evidence type="ECO:0000256" key="2">
    <source>
        <dbReference type="ARBA" id="ARBA00022649"/>
    </source>
</evidence>
<keyword evidence="2" id="KW-1277">Toxin-antitoxin system</keyword>
<dbReference type="RefSeq" id="WP_015332594.1">
    <property type="nucleotide sequence ID" value="NC_020054.1"/>
</dbReference>
<evidence type="ECO:0000256" key="1">
    <source>
        <dbReference type="ARBA" id="ARBA00001946"/>
    </source>
</evidence>
<comment type="cofactor">
    <cofactor evidence="1">
        <name>Mg(2+)</name>
        <dbReference type="ChEBI" id="CHEBI:18420"/>
    </cofactor>
</comment>
<evidence type="ECO:0000256" key="7">
    <source>
        <dbReference type="ARBA" id="ARBA00038093"/>
    </source>
</evidence>
<evidence type="ECO:0000259" key="8">
    <source>
        <dbReference type="Pfam" id="PF01850"/>
    </source>
</evidence>
<dbReference type="SUPFAM" id="SSF88723">
    <property type="entry name" value="PIN domain-like"/>
    <property type="match status" value="1"/>
</dbReference>
<dbReference type="OrthoDB" id="676982at2"/>
<evidence type="ECO:0000256" key="6">
    <source>
        <dbReference type="ARBA" id="ARBA00022842"/>
    </source>
</evidence>
<name>I0KBJ2_9BACT</name>
<dbReference type="AlphaFoldDB" id="I0KBJ2"/>
<dbReference type="InterPro" id="IPR002716">
    <property type="entry name" value="PIN_dom"/>
</dbReference>
<keyword evidence="10" id="KW-1185">Reference proteome</keyword>
<dbReference type="eggNOG" id="COG1487">
    <property type="taxonomic scope" value="Bacteria"/>
</dbReference>
<dbReference type="GO" id="GO:0046872">
    <property type="term" value="F:metal ion binding"/>
    <property type="evidence" value="ECO:0007669"/>
    <property type="project" value="UniProtKB-KW"/>
</dbReference>
<dbReference type="GO" id="GO:0016787">
    <property type="term" value="F:hydrolase activity"/>
    <property type="evidence" value="ECO:0007669"/>
    <property type="project" value="UniProtKB-KW"/>
</dbReference>
<comment type="similarity">
    <text evidence="7">Belongs to the PINc/VapC protein family.</text>
</comment>
<dbReference type="InterPro" id="IPR029060">
    <property type="entry name" value="PIN-like_dom_sf"/>
</dbReference>
<evidence type="ECO:0000256" key="5">
    <source>
        <dbReference type="ARBA" id="ARBA00022801"/>
    </source>
</evidence>
<dbReference type="GO" id="GO:0004518">
    <property type="term" value="F:nuclease activity"/>
    <property type="evidence" value="ECO:0007669"/>
    <property type="project" value="UniProtKB-KW"/>
</dbReference>
<dbReference type="Pfam" id="PF01850">
    <property type="entry name" value="PIN"/>
    <property type="match status" value="1"/>
</dbReference>
<reference evidence="9 10" key="1">
    <citation type="journal article" date="2012" name="J. Bacteriol.">
        <title>Genome Sequence of Fibrella aestuarina BUZ 2T, a Filamentous Marine Bacterium.</title>
        <authorList>
            <person name="Filippini M."/>
            <person name="Qi W."/>
            <person name="Blom J."/>
            <person name="Goesmann A."/>
            <person name="Smits T.H."/>
            <person name="Bagheri H.C."/>
        </authorList>
    </citation>
    <scope>NUCLEOTIDE SEQUENCE [LARGE SCALE GENOMIC DNA]</scope>
    <source>
        <strain evidence="10">BUZ 2T</strain>
    </source>
</reference>
<protein>
    <recommendedName>
        <fullName evidence="8">PIN domain-containing protein</fullName>
    </recommendedName>
</protein>
<sequence length="122" mass="13533">MIIVDSNIIIYAAKVEYAFLRALLIKKGTYLSSISKVEVLGFQQITADDERYLRGLFDTAAVLSIDDYVIDKAVELRQQKKMSLGDAIIAATALLNGFELYTRNTADFTSIPGLVVVNPIDR</sequence>